<evidence type="ECO:0000313" key="21">
    <source>
        <dbReference type="Proteomes" id="UP000606974"/>
    </source>
</evidence>
<keyword evidence="15" id="KW-0131">Cell cycle</keyword>
<keyword evidence="14" id="KW-0539">Nucleus</keyword>
<evidence type="ECO:0000256" key="13">
    <source>
        <dbReference type="ARBA" id="ARBA00023212"/>
    </source>
</evidence>
<keyword evidence="5" id="KW-0158">Chromosome</keyword>
<evidence type="ECO:0000256" key="17">
    <source>
        <dbReference type="ARBA" id="ARBA00044112"/>
    </source>
</evidence>
<keyword evidence="21" id="KW-1185">Reference proteome</keyword>
<dbReference type="GO" id="GO:0042729">
    <property type="term" value="C:DASH complex"/>
    <property type="evidence" value="ECO:0007669"/>
    <property type="project" value="InterPro"/>
</dbReference>
<keyword evidence="12" id="KW-0175">Coiled coil</keyword>
<evidence type="ECO:0000256" key="16">
    <source>
        <dbReference type="ARBA" id="ARBA00023328"/>
    </source>
</evidence>
<keyword evidence="7" id="KW-0132">Cell division</keyword>
<comment type="similarity">
    <text evidence="4">Belongs to the DASH complex SPC34 family.</text>
</comment>
<keyword evidence="6" id="KW-0963">Cytoplasm</keyword>
<dbReference type="GO" id="GO:0008608">
    <property type="term" value="P:attachment of spindle microtubules to kinetochore"/>
    <property type="evidence" value="ECO:0007669"/>
    <property type="project" value="InterPro"/>
</dbReference>
<evidence type="ECO:0000256" key="12">
    <source>
        <dbReference type="ARBA" id="ARBA00023054"/>
    </source>
</evidence>
<sequence length="255" mass="28095">MTLLLNHLEQISGSARSIGELQFPPPKIFTNALLGNHDITTLIRDTEPHERALFSVDPSAKSLPAQQRSHRRTTVFSSDQKGGHALFNAVPRKKSAVARVLGSHMLQEIEATRGHASNQKSGRSGGINVEVLLKGAEKLCTVYPVVGAPERITSLRSRFKQVVESVALYEARVASQTAQLSRMNKSFGSVQDHDDEHQGEDADAIAPANPQHEAAPVTDEELRTEEQAIRELEQKKRELEERVASMEKDLGGLLR</sequence>
<evidence type="ECO:0000256" key="19">
    <source>
        <dbReference type="SAM" id="MobiDB-lite"/>
    </source>
</evidence>
<keyword evidence="9" id="KW-0498">Mitosis</keyword>
<evidence type="ECO:0000256" key="5">
    <source>
        <dbReference type="ARBA" id="ARBA00022454"/>
    </source>
</evidence>
<evidence type="ECO:0000256" key="4">
    <source>
        <dbReference type="ARBA" id="ARBA00008491"/>
    </source>
</evidence>
<dbReference type="EMBL" id="JAACFV010000096">
    <property type="protein sequence ID" value="KAF7506011.1"/>
    <property type="molecule type" value="Genomic_DNA"/>
</dbReference>
<proteinExistence type="inferred from homology"/>
<comment type="subcellular location">
    <subcellularLocation>
        <location evidence="3">Chromosome</location>
        <location evidence="3">Centromere</location>
        <location evidence="3">Kinetochore</location>
    </subcellularLocation>
    <subcellularLocation>
        <location evidence="2">Cytoplasm</location>
        <location evidence="2">Cytoskeleton</location>
        <location evidence="2">Spindle</location>
    </subcellularLocation>
    <subcellularLocation>
        <location evidence="1">Nucleus</location>
    </subcellularLocation>
</comment>
<keyword evidence="8" id="KW-0493">Microtubule</keyword>
<evidence type="ECO:0000256" key="10">
    <source>
        <dbReference type="ARBA" id="ARBA00022829"/>
    </source>
</evidence>
<evidence type="ECO:0000256" key="11">
    <source>
        <dbReference type="ARBA" id="ARBA00022838"/>
    </source>
</evidence>
<dbReference type="AlphaFoldDB" id="A0A8H7AF65"/>
<reference evidence="20" key="1">
    <citation type="submission" date="2020-02" db="EMBL/GenBank/DDBJ databases">
        <authorList>
            <person name="Palmer J.M."/>
        </authorList>
    </citation>
    <scope>NUCLEOTIDE SEQUENCE</scope>
    <source>
        <strain evidence="20">EPUS1.4</strain>
        <tissue evidence="20">Thallus</tissue>
    </source>
</reference>
<evidence type="ECO:0000256" key="9">
    <source>
        <dbReference type="ARBA" id="ARBA00022776"/>
    </source>
</evidence>
<evidence type="ECO:0000256" key="14">
    <source>
        <dbReference type="ARBA" id="ARBA00023242"/>
    </source>
</evidence>
<keyword evidence="16" id="KW-0137">Centromere</keyword>
<feature type="compositionally biased region" description="Basic and acidic residues" evidence="19">
    <location>
        <begin position="220"/>
        <end position="255"/>
    </location>
</feature>
<dbReference type="Pfam" id="PF08657">
    <property type="entry name" value="DASH_Spc34"/>
    <property type="match status" value="2"/>
</dbReference>
<evidence type="ECO:0000256" key="8">
    <source>
        <dbReference type="ARBA" id="ARBA00022701"/>
    </source>
</evidence>
<dbReference type="GO" id="GO:0051301">
    <property type="term" value="P:cell division"/>
    <property type="evidence" value="ECO:0007669"/>
    <property type="project" value="UniProtKB-KW"/>
</dbReference>
<evidence type="ECO:0000313" key="20">
    <source>
        <dbReference type="EMBL" id="KAF7506011.1"/>
    </source>
</evidence>
<evidence type="ECO:0000256" key="2">
    <source>
        <dbReference type="ARBA" id="ARBA00004186"/>
    </source>
</evidence>
<evidence type="ECO:0000256" key="7">
    <source>
        <dbReference type="ARBA" id="ARBA00022618"/>
    </source>
</evidence>
<keyword evidence="13" id="KW-0206">Cytoskeleton</keyword>
<comment type="caution">
    <text evidence="20">The sequence shown here is derived from an EMBL/GenBank/DDBJ whole genome shotgun (WGS) entry which is preliminary data.</text>
</comment>
<evidence type="ECO:0000256" key="18">
    <source>
        <dbReference type="ARBA" id="ARBA00044346"/>
    </source>
</evidence>
<feature type="region of interest" description="Disordered" evidence="19">
    <location>
        <begin position="184"/>
        <end position="255"/>
    </location>
</feature>
<feature type="region of interest" description="Disordered" evidence="19">
    <location>
        <begin position="59"/>
        <end position="79"/>
    </location>
</feature>
<accession>A0A8H7AF65</accession>
<dbReference type="Proteomes" id="UP000606974">
    <property type="component" value="Unassembled WGS sequence"/>
</dbReference>
<gene>
    <name evidence="20" type="ORF">GJ744_012358</name>
</gene>
<protein>
    <recommendedName>
        <fullName evidence="17">DASH complex subunit SPC34</fullName>
    </recommendedName>
    <alternativeName>
        <fullName evidence="18">Outer kinetochore protein SPC34</fullName>
    </alternativeName>
</protein>
<dbReference type="OrthoDB" id="10016597at2759"/>
<dbReference type="GO" id="GO:0005876">
    <property type="term" value="C:spindle microtubule"/>
    <property type="evidence" value="ECO:0007669"/>
    <property type="project" value="InterPro"/>
</dbReference>
<dbReference type="InterPro" id="IPR013966">
    <property type="entry name" value="Spc34"/>
</dbReference>
<organism evidence="20 21">
    <name type="scientific">Endocarpon pusillum</name>
    <dbReference type="NCBI Taxonomy" id="364733"/>
    <lineage>
        <taxon>Eukaryota</taxon>
        <taxon>Fungi</taxon>
        <taxon>Dikarya</taxon>
        <taxon>Ascomycota</taxon>
        <taxon>Pezizomycotina</taxon>
        <taxon>Eurotiomycetes</taxon>
        <taxon>Chaetothyriomycetidae</taxon>
        <taxon>Verrucariales</taxon>
        <taxon>Verrucariaceae</taxon>
        <taxon>Endocarpon</taxon>
    </lineage>
</organism>
<keyword evidence="11" id="KW-0995">Kinetochore</keyword>
<evidence type="ECO:0000256" key="15">
    <source>
        <dbReference type="ARBA" id="ARBA00023306"/>
    </source>
</evidence>
<feature type="compositionally biased region" description="Basic and acidic residues" evidence="19">
    <location>
        <begin position="191"/>
        <end position="200"/>
    </location>
</feature>
<evidence type="ECO:0000256" key="6">
    <source>
        <dbReference type="ARBA" id="ARBA00022490"/>
    </source>
</evidence>
<keyword evidence="10" id="KW-0159">Chromosome partition</keyword>
<evidence type="ECO:0000256" key="1">
    <source>
        <dbReference type="ARBA" id="ARBA00004123"/>
    </source>
</evidence>
<name>A0A8H7AF65_9EURO</name>
<evidence type="ECO:0000256" key="3">
    <source>
        <dbReference type="ARBA" id="ARBA00004629"/>
    </source>
</evidence>